<accession>A0A239F0C3</accession>
<dbReference type="GO" id="GO:0006508">
    <property type="term" value="P:proteolysis"/>
    <property type="evidence" value="ECO:0007669"/>
    <property type="project" value="UniProtKB-KW"/>
</dbReference>
<evidence type="ECO:0000256" key="6">
    <source>
        <dbReference type="PIRSR" id="PIRSR001134-2"/>
    </source>
</evidence>
<dbReference type="InterPro" id="IPR001316">
    <property type="entry name" value="Pept_S1A_streptogrisin"/>
</dbReference>
<feature type="disulfide bond" evidence="6">
    <location>
        <begin position="134"/>
        <end position="144"/>
    </location>
</feature>
<evidence type="ECO:0000256" key="1">
    <source>
        <dbReference type="ARBA" id="ARBA00007664"/>
    </source>
</evidence>
<feature type="chain" id="PRO_5013031739" description="Streptogrisin B" evidence="7">
    <location>
        <begin position="24"/>
        <end position="221"/>
    </location>
</feature>
<evidence type="ECO:0008006" key="10">
    <source>
        <dbReference type="Google" id="ProtNLM"/>
    </source>
</evidence>
<keyword evidence="4" id="KW-0720">Serine protease</keyword>
<dbReference type="PIRSF" id="PIRSF001134">
    <property type="entry name" value="Streptogrisin"/>
    <property type="match status" value="1"/>
</dbReference>
<name>A0A239F0C3_9ACTN</name>
<dbReference type="CDD" id="cd21112">
    <property type="entry name" value="alphaLP-like"/>
    <property type="match status" value="1"/>
</dbReference>
<dbReference type="InterPro" id="IPR009003">
    <property type="entry name" value="Peptidase_S1_PA"/>
</dbReference>
<feature type="signal peptide" evidence="7">
    <location>
        <begin position="1"/>
        <end position="23"/>
    </location>
</feature>
<comment type="similarity">
    <text evidence="1">Belongs to the peptidase S1 family.</text>
</comment>
<proteinExistence type="inferred from homology"/>
<reference evidence="8 9" key="1">
    <citation type="submission" date="2017-06" db="EMBL/GenBank/DDBJ databases">
        <authorList>
            <person name="Kim H.J."/>
            <person name="Triplett B.A."/>
        </authorList>
    </citation>
    <scope>NUCLEOTIDE SEQUENCE [LARGE SCALE GENOMIC DNA]</scope>
    <source>
        <strain evidence="8 9">DSM 44715</strain>
    </source>
</reference>
<evidence type="ECO:0000256" key="7">
    <source>
        <dbReference type="SAM" id="SignalP"/>
    </source>
</evidence>
<evidence type="ECO:0000313" key="9">
    <source>
        <dbReference type="Proteomes" id="UP000198318"/>
    </source>
</evidence>
<dbReference type="AlphaFoldDB" id="A0A239F0C3"/>
<keyword evidence="9" id="KW-1185">Reference proteome</keyword>
<evidence type="ECO:0000313" key="8">
    <source>
        <dbReference type="EMBL" id="SNS49733.1"/>
    </source>
</evidence>
<dbReference type="SUPFAM" id="SSF50494">
    <property type="entry name" value="Trypsin-like serine proteases"/>
    <property type="match status" value="1"/>
</dbReference>
<feature type="disulfide bond" evidence="6">
    <location>
        <begin position="48"/>
        <end position="68"/>
    </location>
</feature>
<dbReference type="GO" id="GO:0004252">
    <property type="term" value="F:serine-type endopeptidase activity"/>
    <property type="evidence" value="ECO:0007669"/>
    <property type="project" value="InterPro"/>
</dbReference>
<keyword evidence="5 6" id="KW-1015">Disulfide bond</keyword>
<keyword evidence="7" id="KW-0732">Signal</keyword>
<keyword evidence="2" id="KW-0645">Protease</keyword>
<gene>
    <name evidence="8" type="ORF">SAMN05443665_100567</name>
</gene>
<sequence>MRRLFTMAVISAVLTVFAPAAHATTTAPAAAPSAEGGQAVYGGNGARCTLGFNVRQNGTYYFLTAGGCAQVGLTIYADAGLTTELGTVVSVTNVAVALVRYVEPQVERPGSVLLHPGSQDITSAGNPVIGQRVCRSSPTTGVRCGTVTALNVTIRFPEGTVTGLAQTTVCTEPGDTAGAPYFSGTTALGLGIGGIGDCASGGSSFFQPINPILSAYGVSVY</sequence>
<evidence type="ECO:0000256" key="4">
    <source>
        <dbReference type="ARBA" id="ARBA00022825"/>
    </source>
</evidence>
<dbReference type="PRINTS" id="PR00861">
    <property type="entry name" value="ALYTICPTASE"/>
</dbReference>
<dbReference type="RefSeq" id="WP_089325159.1">
    <property type="nucleotide sequence ID" value="NZ_FZOR01000005.1"/>
</dbReference>
<protein>
    <recommendedName>
        <fullName evidence="10">Streptogrisin B</fullName>
    </recommendedName>
</protein>
<organism evidence="8 9">
    <name type="scientific">Actinomadura meyerae</name>
    <dbReference type="NCBI Taxonomy" id="240840"/>
    <lineage>
        <taxon>Bacteria</taxon>
        <taxon>Bacillati</taxon>
        <taxon>Actinomycetota</taxon>
        <taxon>Actinomycetes</taxon>
        <taxon>Streptosporangiales</taxon>
        <taxon>Thermomonosporaceae</taxon>
        <taxon>Actinomadura</taxon>
    </lineage>
</organism>
<evidence type="ECO:0000256" key="2">
    <source>
        <dbReference type="ARBA" id="ARBA00022670"/>
    </source>
</evidence>
<dbReference type="Proteomes" id="UP000198318">
    <property type="component" value="Unassembled WGS sequence"/>
</dbReference>
<dbReference type="OrthoDB" id="8781117at2"/>
<dbReference type="EMBL" id="FZOR01000005">
    <property type="protein sequence ID" value="SNS49733.1"/>
    <property type="molecule type" value="Genomic_DNA"/>
</dbReference>
<evidence type="ECO:0000256" key="3">
    <source>
        <dbReference type="ARBA" id="ARBA00022801"/>
    </source>
</evidence>
<keyword evidence="3" id="KW-0378">Hydrolase</keyword>
<dbReference type="InterPro" id="IPR043504">
    <property type="entry name" value="Peptidase_S1_PA_chymotrypsin"/>
</dbReference>
<feature type="disulfide bond" evidence="6">
    <location>
        <begin position="170"/>
        <end position="198"/>
    </location>
</feature>
<dbReference type="Gene3D" id="2.40.10.10">
    <property type="entry name" value="Trypsin-like serine proteases"/>
    <property type="match status" value="2"/>
</dbReference>
<evidence type="ECO:0000256" key="5">
    <source>
        <dbReference type="ARBA" id="ARBA00023157"/>
    </source>
</evidence>